<dbReference type="EMBL" id="VOKX01000001">
    <property type="protein sequence ID" value="KAB7852745.1"/>
    <property type="molecule type" value="Genomic_DNA"/>
</dbReference>
<gene>
    <name evidence="2" type="ORF">FRZ00_00620</name>
</gene>
<organism evidence="2 3">
    <name type="scientific">Streptomyces mobaraensis</name>
    <name type="common">Streptoverticillium mobaraense</name>
    <dbReference type="NCBI Taxonomy" id="35621"/>
    <lineage>
        <taxon>Bacteria</taxon>
        <taxon>Bacillati</taxon>
        <taxon>Actinomycetota</taxon>
        <taxon>Actinomycetes</taxon>
        <taxon>Kitasatosporales</taxon>
        <taxon>Streptomycetaceae</taxon>
        <taxon>Streptomyces</taxon>
    </lineage>
</organism>
<proteinExistence type="predicted"/>
<feature type="compositionally biased region" description="Basic and acidic residues" evidence="1">
    <location>
        <begin position="51"/>
        <end position="62"/>
    </location>
</feature>
<name>A0A5N5WFC3_STRMB</name>
<evidence type="ECO:0000313" key="3">
    <source>
        <dbReference type="Proteomes" id="UP000327000"/>
    </source>
</evidence>
<keyword evidence="3" id="KW-1185">Reference proteome</keyword>
<evidence type="ECO:0000313" key="2">
    <source>
        <dbReference type="EMBL" id="KAB7852745.1"/>
    </source>
</evidence>
<sequence>MGHRPPRPRAVLTRARHAREPPRRPGGAVGAGGRARSPPPLGDRAAAELNNRPRESHGHRTPAEVYSELLTSGDALTVRGRHRLTTDRQSSTGPASRRAALGSHSGRPQKGPCRPTSAK</sequence>
<accession>A0A5N5WFC3</accession>
<comment type="caution">
    <text evidence="2">The sequence shown here is derived from an EMBL/GenBank/DDBJ whole genome shotgun (WGS) entry which is preliminary data.</text>
</comment>
<feature type="region of interest" description="Disordered" evidence="1">
    <location>
        <begin position="1"/>
        <end position="119"/>
    </location>
</feature>
<dbReference type="AlphaFoldDB" id="A0A5N5WFC3"/>
<protein>
    <submittedName>
        <fullName evidence="2">Uncharacterized protein</fullName>
    </submittedName>
</protein>
<evidence type="ECO:0000256" key="1">
    <source>
        <dbReference type="SAM" id="MobiDB-lite"/>
    </source>
</evidence>
<reference evidence="2 3" key="1">
    <citation type="journal article" date="2019" name="Microb. Cell Fact.">
        <title>Exploring novel herbicidin analogues by transcriptional regulator overexpression and MS/MS molecular networking.</title>
        <authorList>
            <person name="Shi Y."/>
            <person name="Gu R."/>
            <person name="Li Y."/>
            <person name="Wang X."/>
            <person name="Ren W."/>
            <person name="Li X."/>
            <person name="Wang L."/>
            <person name="Xie Y."/>
            <person name="Hong B."/>
        </authorList>
    </citation>
    <scope>NUCLEOTIDE SEQUENCE [LARGE SCALE GENOMIC DNA]</scope>
    <source>
        <strain evidence="2 3">US-43</strain>
    </source>
</reference>
<dbReference type="Proteomes" id="UP000327000">
    <property type="component" value="Unassembled WGS sequence"/>
</dbReference>